<evidence type="ECO:0000313" key="1">
    <source>
        <dbReference type="EMBL" id="GJN32522.1"/>
    </source>
</evidence>
<name>A0AAV5FC08_ELECO</name>
<organism evidence="1 2">
    <name type="scientific">Eleusine coracana subsp. coracana</name>
    <dbReference type="NCBI Taxonomy" id="191504"/>
    <lineage>
        <taxon>Eukaryota</taxon>
        <taxon>Viridiplantae</taxon>
        <taxon>Streptophyta</taxon>
        <taxon>Embryophyta</taxon>
        <taxon>Tracheophyta</taxon>
        <taxon>Spermatophyta</taxon>
        <taxon>Magnoliopsida</taxon>
        <taxon>Liliopsida</taxon>
        <taxon>Poales</taxon>
        <taxon>Poaceae</taxon>
        <taxon>PACMAD clade</taxon>
        <taxon>Chloridoideae</taxon>
        <taxon>Cynodonteae</taxon>
        <taxon>Eleusininae</taxon>
        <taxon>Eleusine</taxon>
    </lineage>
</organism>
<proteinExistence type="predicted"/>
<dbReference type="Proteomes" id="UP001054889">
    <property type="component" value="Unassembled WGS sequence"/>
</dbReference>
<dbReference type="PANTHER" id="PTHR31479">
    <property type="entry name" value="ALPHA/BETA-HYDROLASES SUPERFAMILY PROTEIN"/>
    <property type="match status" value="1"/>
</dbReference>
<reference evidence="1" key="2">
    <citation type="submission" date="2021-12" db="EMBL/GenBank/DDBJ databases">
        <title>Resequencing data analysis of finger millet.</title>
        <authorList>
            <person name="Hatakeyama M."/>
            <person name="Aluri S."/>
            <person name="Balachadran M.T."/>
            <person name="Sivarajan S.R."/>
            <person name="Poveda L."/>
            <person name="Shimizu-Inatsugi R."/>
            <person name="Schlapbach R."/>
            <person name="Sreeman S.M."/>
            <person name="Shimizu K.K."/>
        </authorList>
    </citation>
    <scope>NUCLEOTIDE SEQUENCE</scope>
</reference>
<reference evidence="1" key="1">
    <citation type="journal article" date="2018" name="DNA Res.">
        <title>Multiple hybrid de novo genome assembly of finger millet, an orphan allotetraploid crop.</title>
        <authorList>
            <person name="Hatakeyama M."/>
            <person name="Aluri S."/>
            <person name="Balachadran M.T."/>
            <person name="Sivarajan S.R."/>
            <person name="Patrignani A."/>
            <person name="Gruter S."/>
            <person name="Poveda L."/>
            <person name="Shimizu-Inatsugi R."/>
            <person name="Baeten J."/>
            <person name="Francoijs K.J."/>
            <person name="Nataraja K.N."/>
            <person name="Reddy Y.A.N."/>
            <person name="Phadnis S."/>
            <person name="Ravikumar R.L."/>
            <person name="Schlapbach R."/>
            <person name="Sreeman S.M."/>
            <person name="Shimizu K.K."/>
        </authorList>
    </citation>
    <scope>NUCLEOTIDE SEQUENCE</scope>
</reference>
<dbReference type="AlphaFoldDB" id="A0AAV5FC08"/>
<sequence>MCSDEDFAISGPTHMMVEAGGASSPTEMIEIDWDNKEHRRCITACLVKGTYVLESDQTKGRKGPEALAPAWWESFHFRQIEVLESRSKKFGTRKWFIHGAIFKYVCPHGELRRHPSAPSYIVAFRGTMPGDPTFFGDMHQNIRIVLNKQHCGSRFRDSRKRVRELFLQDPISRGTGNVIWLAGHSLGASLALDVGRYMMSEKGCDLPAFLFNPPHVSLAPAADMLCLDGETKWGLYGTSYRVKDALGKTLFKPQMKHMENLFGKLSPWVPELYVHNRDLICKGFIDYFEQWQQLQKRLPDAARSAATLAYRDLLHLSAMSGFGNKKERLHLLPSARLWKNSTSHSYFEAHELRQWWQPGLLLSSNLYSWP</sequence>
<dbReference type="PANTHER" id="PTHR31479:SF25">
    <property type="entry name" value="OS07G0527900 PROTEIN"/>
    <property type="match status" value="1"/>
</dbReference>
<protein>
    <submittedName>
        <fullName evidence="1">Uncharacterized protein</fullName>
    </submittedName>
</protein>
<accession>A0AAV5FC08</accession>
<dbReference type="InterPro" id="IPR029058">
    <property type="entry name" value="AB_hydrolase_fold"/>
</dbReference>
<evidence type="ECO:0000313" key="2">
    <source>
        <dbReference type="Proteomes" id="UP001054889"/>
    </source>
</evidence>
<gene>
    <name evidence="1" type="primary">gb21036</name>
    <name evidence="1" type="ORF">PR202_gb21036</name>
</gene>
<comment type="caution">
    <text evidence="1">The sequence shown here is derived from an EMBL/GenBank/DDBJ whole genome shotgun (WGS) entry which is preliminary data.</text>
</comment>
<dbReference type="EMBL" id="BQKI01000084">
    <property type="protein sequence ID" value="GJN32522.1"/>
    <property type="molecule type" value="Genomic_DNA"/>
</dbReference>
<dbReference type="Gene3D" id="3.40.50.1820">
    <property type="entry name" value="alpha/beta hydrolase"/>
    <property type="match status" value="1"/>
</dbReference>
<keyword evidence="2" id="KW-1185">Reference proteome</keyword>
<dbReference type="SUPFAM" id="SSF53474">
    <property type="entry name" value="alpha/beta-Hydrolases"/>
    <property type="match status" value="2"/>
</dbReference>